<evidence type="ECO:0000256" key="12">
    <source>
        <dbReference type="ARBA" id="ARBA00042296"/>
    </source>
</evidence>
<dbReference type="GO" id="GO:0009401">
    <property type="term" value="P:phosphoenolpyruvate-dependent sugar phosphotransferase system"/>
    <property type="evidence" value="ECO:0007669"/>
    <property type="project" value="UniProtKB-KW"/>
</dbReference>
<keyword evidence="3" id="KW-1003">Cell membrane</keyword>
<keyword evidence="8" id="KW-0418">Kinase</keyword>
<dbReference type="InterPro" id="IPR050890">
    <property type="entry name" value="PTS_EIIA_component"/>
</dbReference>
<dbReference type="NCBIfam" id="TIGR00830">
    <property type="entry name" value="PTBA"/>
    <property type="match status" value="1"/>
</dbReference>
<keyword evidence="5 18" id="KW-0808">Transferase</keyword>
<dbReference type="AlphaFoldDB" id="A0A6D2GCT2"/>
<keyword evidence="4" id="KW-0762">Sugar transport</keyword>
<evidence type="ECO:0000256" key="2">
    <source>
        <dbReference type="ARBA" id="ARBA00022448"/>
    </source>
</evidence>
<evidence type="ECO:0000256" key="4">
    <source>
        <dbReference type="ARBA" id="ARBA00022597"/>
    </source>
</evidence>
<evidence type="ECO:0000256" key="14">
    <source>
        <dbReference type="ARBA" id="ARBA00042873"/>
    </source>
</evidence>
<dbReference type="GO" id="GO:0016301">
    <property type="term" value="F:kinase activity"/>
    <property type="evidence" value="ECO:0007669"/>
    <property type="project" value="UniProtKB-KW"/>
</dbReference>
<evidence type="ECO:0000256" key="8">
    <source>
        <dbReference type="ARBA" id="ARBA00022777"/>
    </source>
</evidence>
<dbReference type="GO" id="GO:0005737">
    <property type="term" value="C:cytoplasm"/>
    <property type="evidence" value="ECO:0007669"/>
    <property type="project" value="UniProtKB-SubCell"/>
</dbReference>
<keyword evidence="6" id="KW-0598">Phosphotransferase system</keyword>
<evidence type="ECO:0000259" key="17">
    <source>
        <dbReference type="PROSITE" id="PS51098"/>
    </source>
</evidence>
<dbReference type="SUPFAM" id="SSF51261">
    <property type="entry name" value="Duplicated hybrid motif"/>
    <property type="match status" value="1"/>
</dbReference>
<dbReference type="InterPro" id="IPR036878">
    <property type="entry name" value="Glu_permease_IIB"/>
</dbReference>
<comment type="subcellular location">
    <subcellularLocation>
        <location evidence="1">Cytoplasm</location>
    </subcellularLocation>
</comment>
<reference evidence="18 19" key="1">
    <citation type="submission" date="2018-12" db="EMBL/GenBank/DDBJ databases">
        <authorList>
            <consortium name="Pathogen Informatics"/>
        </authorList>
    </citation>
    <scope>NUCLEOTIDE SEQUENCE [LARGE SCALE GENOMIC DNA]</scope>
    <source>
        <strain evidence="18 19">NCTC5773</strain>
    </source>
</reference>
<evidence type="ECO:0000259" key="16">
    <source>
        <dbReference type="PROSITE" id="PS51093"/>
    </source>
</evidence>
<evidence type="ECO:0000256" key="3">
    <source>
        <dbReference type="ARBA" id="ARBA00022475"/>
    </source>
</evidence>
<dbReference type="Pfam" id="PF00358">
    <property type="entry name" value="PTS_EIIA_1"/>
    <property type="match status" value="1"/>
</dbReference>
<evidence type="ECO:0000256" key="6">
    <source>
        <dbReference type="ARBA" id="ARBA00022683"/>
    </source>
</evidence>
<dbReference type="PROSITE" id="PS00371">
    <property type="entry name" value="PTS_EIIA_TYPE_1_HIS"/>
    <property type="match status" value="1"/>
</dbReference>
<organism evidence="18 19">
    <name type="scientific">Salmonella enterica subsp. salamae</name>
    <dbReference type="NCBI Taxonomy" id="59202"/>
    <lineage>
        <taxon>Bacteria</taxon>
        <taxon>Pseudomonadati</taxon>
        <taxon>Pseudomonadota</taxon>
        <taxon>Gammaproteobacteria</taxon>
        <taxon>Enterobacterales</taxon>
        <taxon>Enterobacteriaceae</taxon>
        <taxon>Salmonella</taxon>
    </lineage>
</organism>
<dbReference type="InterPro" id="IPR011055">
    <property type="entry name" value="Dup_hybrid_motif"/>
</dbReference>
<accession>A0A6D2GCT2</accession>
<dbReference type="Proteomes" id="UP000267858">
    <property type="component" value="Chromosome"/>
</dbReference>
<dbReference type="PANTHER" id="PTHR45008:SF1">
    <property type="entry name" value="PTS SYSTEM GLUCOSE-SPECIFIC EIIA COMPONENT"/>
    <property type="match status" value="1"/>
</dbReference>
<keyword evidence="9" id="KW-1133">Transmembrane helix</keyword>
<evidence type="ECO:0000256" key="5">
    <source>
        <dbReference type="ARBA" id="ARBA00022679"/>
    </source>
</evidence>
<gene>
    <name evidence="18" type="primary">nagE_1</name>
    <name evidence="18" type="ORF">NCTC5773_03504</name>
</gene>
<evidence type="ECO:0000256" key="1">
    <source>
        <dbReference type="ARBA" id="ARBA00004496"/>
    </source>
</evidence>
<evidence type="ECO:0000256" key="10">
    <source>
        <dbReference type="ARBA" id="ARBA00023136"/>
    </source>
</evidence>
<evidence type="ECO:0000313" key="19">
    <source>
        <dbReference type="Proteomes" id="UP000267858"/>
    </source>
</evidence>
<comment type="caution">
    <text evidence="15">Lacks conserved residue(s) required for the propagation of feature annotation.</text>
</comment>
<dbReference type="EMBL" id="LR134141">
    <property type="protein sequence ID" value="VEA05028.1"/>
    <property type="molecule type" value="Genomic_DNA"/>
</dbReference>
<dbReference type="PROSITE" id="PS51098">
    <property type="entry name" value="PTS_EIIB_TYPE_1"/>
    <property type="match status" value="1"/>
</dbReference>
<keyword evidence="10" id="KW-0472">Membrane</keyword>
<dbReference type="PANTHER" id="PTHR45008">
    <property type="entry name" value="PTS SYSTEM GLUCOSE-SPECIFIC EIIA COMPONENT"/>
    <property type="match status" value="1"/>
</dbReference>
<evidence type="ECO:0000256" key="13">
    <source>
        <dbReference type="ARBA" id="ARBA00042526"/>
    </source>
</evidence>
<evidence type="ECO:0000256" key="11">
    <source>
        <dbReference type="ARBA" id="ARBA00039163"/>
    </source>
</evidence>
<evidence type="ECO:0000256" key="15">
    <source>
        <dbReference type="PROSITE-ProRule" id="PRU00421"/>
    </source>
</evidence>
<sequence>MNDSARVNDAACKRLGASGVVKLNKQTIQVIVGAKAESIGDEMKKVVARGPVAAASADAAHVAAPAPAAKPQAVPNAVTIAELVSPITGEVVALDQVPDEAFASKAVGDGVAVKPTDKTVVSPAAGTIVKIFNTNHAFCLETEKGAEIVVHMGIDTVALNGQGFKRLVEEGAEVTAGQPVLELDLDFLNANARSMISPVVCSNIDDFSGLVIKADGHVVAGQTPLYEIKSK</sequence>
<dbReference type="InterPro" id="IPR001996">
    <property type="entry name" value="PTS_IIB_1"/>
</dbReference>
<dbReference type="Gene3D" id="2.70.70.10">
    <property type="entry name" value="Glucose Permease (Domain IIA)"/>
    <property type="match status" value="1"/>
</dbReference>
<dbReference type="CDD" id="cd00210">
    <property type="entry name" value="PTS_IIA_glc"/>
    <property type="match status" value="1"/>
</dbReference>
<dbReference type="InterPro" id="IPR001127">
    <property type="entry name" value="PTS_EIIA_1_perm"/>
</dbReference>
<name>A0A6D2GCT2_SALER</name>
<evidence type="ECO:0000313" key="18">
    <source>
        <dbReference type="EMBL" id="VEA05028.1"/>
    </source>
</evidence>
<protein>
    <recommendedName>
        <fullName evidence="11">PTS system glucose-specific EIIA component</fullName>
    </recommendedName>
    <alternativeName>
        <fullName evidence="14">EIIA-Glc</fullName>
    </alternativeName>
    <alternativeName>
        <fullName evidence="13">EIII-Glc</fullName>
    </alternativeName>
    <alternativeName>
        <fullName evidence="12">Glucose-specific phosphotransferase enzyme IIA component</fullName>
    </alternativeName>
</protein>
<dbReference type="Gene3D" id="3.30.1360.60">
    <property type="entry name" value="Glucose permease domain IIB"/>
    <property type="match status" value="1"/>
</dbReference>
<dbReference type="GO" id="GO:0008982">
    <property type="term" value="F:protein-N(PI)-phosphohistidine-sugar phosphotransferase activity"/>
    <property type="evidence" value="ECO:0007669"/>
    <property type="project" value="InterPro"/>
</dbReference>
<dbReference type="PROSITE" id="PS51093">
    <property type="entry name" value="PTS_EIIA_TYPE_1"/>
    <property type="match status" value="1"/>
</dbReference>
<feature type="domain" description="PTS EIIA type-1" evidence="16">
    <location>
        <begin position="99"/>
        <end position="203"/>
    </location>
</feature>
<keyword evidence="7" id="KW-0812">Transmembrane</keyword>
<keyword evidence="2" id="KW-0813">Transport</keyword>
<dbReference type="SUPFAM" id="SSF55604">
    <property type="entry name" value="Glucose permease domain IIB"/>
    <property type="match status" value="1"/>
</dbReference>
<dbReference type="FunFam" id="2.70.70.10:FF:000001">
    <property type="entry name" value="PTS system glucose-specific IIA component"/>
    <property type="match status" value="1"/>
</dbReference>
<evidence type="ECO:0000256" key="9">
    <source>
        <dbReference type="ARBA" id="ARBA00022989"/>
    </source>
</evidence>
<evidence type="ECO:0000256" key="7">
    <source>
        <dbReference type="ARBA" id="ARBA00022692"/>
    </source>
</evidence>
<feature type="domain" description="PTS EIIB type-1" evidence="17">
    <location>
        <begin position="1"/>
        <end position="53"/>
    </location>
</feature>
<proteinExistence type="predicted"/>